<dbReference type="RefSeq" id="WP_313981902.1">
    <property type="nucleotide sequence ID" value="NZ_JASJOS010000008.1"/>
</dbReference>
<evidence type="ECO:0000256" key="1">
    <source>
        <dbReference type="ARBA" id="ARBA00038283"/>
    </source>
</evidence>
<dbReference type="Proteomes" id="UP001241110">
    <property type="component" value="Unassembled WGS sequence"/>
</dbReference>
<comment type="similarity">
    <text evidence="1">Belongs to the initiator RepB protein family.</text>
</comment>
<sequence>MEQQLEIFSAKPKEVRQHNNLIFAPFAMGSVESKIFISMLERINRTDTEFPLWRIPLSEILPRKDGDSYEHLKKAAVALKSQVIDIAPVDPMNPNRKRFRLRSIVDKCDHDSGTGFLLCQFHPDVKEYLLNLIDNYTPADLATLKMFKDERTVRFYWMLRARFRYEESRMAKTSTVSETVKIQITVEECRNCLLKDIKSYPNPKDIKRHILEKVVKPEIDKTDCAFEFGDPVKQGNKTLAWTFIRRSGSVTVLPLEPLRISAKLIDALEGMPLDSKGIRRISDALCMDTDGFEASEAFVWFLLHKLTTSKDKDKIASPGGQLIRWIEDRKFKTEFLKKTKTPSSSSTPSPEIVTYSETELIEMHQNAMKRKRTSLDFAAWVKEIYLNNGFERQKIDNVWYVVKEK</sequence>
<dbReference type="EMBL" id="JASJOS010000008">
    <property type="protein sequence ID" value="MDJ1482623.1"/>
    <property type="molecule type" value="Genomic_DNA"/>
</dbReference>
<name>A0AAE3QSJ2_9BACT</name>
<dbReference type="SUPFAM" id="SSF46785">
    <property type="entry name" value="Winged helix' DNA-binding domain"/>
    <property type="match status" value="1"/>
</dbReference>
<proteinExistence type="inferred from homology"/>
<dbReference type="AlphaFoldDB" id="A0AAE3QSJ2"/>
<gene>
    <name evidence="3" type="ORF">QNI16_19140</name>
</gene>
<dbReference type="InterPro" id="IPR000525">
    <property type="entry name" value="Initiator_Rep_WH1"/>
</dbReference>
<dbReference type="GO" id="GO:0006270">
    <property type="term" value="P:DNA replication initiation"/>
    <property type="evidence" value="ECO:0007669"/>
    <property type="project" value="InterPro"/>
</dbReference>
<protein>
    <submittedName>
        <fullName evidence="3">Replication initiation protein</fullName>
    </submittedName>
</protein>
<evidence type="ECO:0000313" key="4">
    <source>
        <dbReference type="Proteomes" id="UP001241110"/>
    </source>
</evidence>
<dbReference type="InterPro" id="IPR036390">
    <property type="entry name" value="WH_DNA-bd_sf"/>
</dbReference>
<evidence type="ECO:0000313" key="3">
    <source>
        <dbReference type="EMBL" id="MDJ1482623.1"/>
    </source>
</evidence>
<dbReference type="InterPro" id="IPR036388">
    <property type="entry name" value="WH-like_DNA-bd_sf"/>
</dbReference>
<dbReference type="Gene3D" id="1.10.10.10">
    <property type="entry name" value="Winged helix-like DNA-binding domain superfamily/Winged helix DNA-binding domain"/>
    <property type="match status" value="2"/>
</dbReference>
<dbReference type="GO" id="GO:0003887">
    <property type="term" value="F:DNA-directed DNA polymerase activity"/>
    <property type="evidence" value="ECO:0007669"/>
    <property type="project" value="InterPro"/>
</dbReference>
<feature type="domain" description="Initiator Rep protein WH1" evidence="2">
    <location>
        <begin position="15"/>
        <end position="159"/>
    </location>
</feature>
<evidence type="ECO:0000259" key="2">
    <source>
        <dbReference type="Pfam" id="PF01051"/>
    </source>
</evidence>
<comment type="caution">
    <text evidence="3">The sequence shown here is derived from an EMBL/GenBank/DDBJ whole genome shotgun (WGS) entry which is preliminary data.</text>
</comment>
<dbReference type="Pfam" id="PF01051">
    <property type="entry name" value="Rep3_N"/>
    <property type="match status" value="1"/>
</dbReference>
<reference evidence="3" key="1">
    <citation type="submission" date="2023-05" db="EMBL/GenBank/DDBJ databases">
        <authorList>
            <person name="Zhang X."/>
        </authorList>
    </citation>
    <scope>NUCLEOTIDE SEQUENCE</scope>
    <source>
        <strain evidence="3">YF14B1</strain>
    </source>
</reference>
<accession>A0AAE3QSJ2</accession>
<organism evidence="3 4">
    <name type="scientific">Xanthocytophaga flava</name>
    <dbReference type="NCBI Taxonomy" id="3048013"/>
    <lineage>
        <taxon>Bacteria</taxon>
        <taxon>Pseudomonadati</taxon>
        <taxon>Bacteroidota</taxon>
        <taxon>Cytophagia</taxon>
        <taxon>Cytophagales</taxon>
        <taxon>Rhodocytophagaceae</taxon>
        <taxon>Xanthocytophaga</taxon>
    </lineage>
</organism>